<name>A0A1Y1IR11_KLENI</name>
<organism evidence="2 3">
    <name type="scientific">Klebsormidium nitens</name>
    <name type="common">Green alga</name>
    <name type="synonym">Ulothrix nitens</name>
    <dbReference type="NCBI Taxonomy" id="105231"/>
    <lineage>
        <taxon>Eukaryota</taxon>
        <taxon>Viridiplantae</taxon>
        <taxon>Streptophyta</taxon>
        <taxon>Klebsormidiophyceae</taxon>
        <taxon>Klebsormidiales</taxon>
        <taxon>Klebsormidiaceae</taxon>
        <taxon>Klebsormidium</taxon>
    </lineage>
</organism>
<evidence type="ECO:0000256" key="1">
    <source>
        <dbReference type="SAM" id="SignalP"/>
    </source>
</evidence>
<proteinExistence type="predicted"/>
<reference evidence="2 3" key="1">
    <citation type="journal article" date="2014" name="Nat. Commun.">
        <title>Klebsormidium flaccidum genome reveals primary factors for plant terrestrial adaptation.</title>
        <authorList>
            <person name="Hori K."/>
            <person name="Maruyama F."/>
            <person name="Fujisawa T."/>
            <person name="Togashi T."/>
            <person name="Yamamoto N."/>
            <person name="Seo M."/>
            <person name="Sato S."/>
            <person name="Yamada T."/>
            <person name="Mori H."/>
            <person name="Tajima N."/>
            <person name="Moriyama T."/>
            <person name="Ikeuchi M."/>
            <person name="Watanabe M."/>
            <person name="Wada H."/>
            <person name="Kobayashi K."/>
            <person name="Saito M."/>
            <person name="Masuda T."/>
            <person name="Sasaki-Sekimoto Y."/>
            <person name="Mashiguchi K."/>
            <person name="Awai K."/>
            <person name="Shimojima M."/>
            <person name="Masuda S."/>
            <person name="Iwai M."/>
            <person name="Nobusawa T."/>
            <person name="Narise T."/>
            <person name="Kondo S."/>
            <person name="Saito H."/>
            <person name="Sato R."/>
            <person name="Murakawa M."/>
            <person name="Ihara Y."/>
            <person name="Oshima-Yamada Y."/>
            <person name="Ohtaka K."/>
            <person name="Satoh M."/>
            <person name="Sonobe K."/>
            <person name="Ishii M."/>
            <person name="Ohtani R."/>
            <person name="Kanamori-Sato M."/>
            <person name="Honoki R."/>
            <person name="Miyazaki D."/>
            <person name="Mochizuki H."/>
            <person name="Umetsu J."/>
            <person name="Higashi K."/>
            <person name="Shibata D."/>
            <person name="Kamiya Y."/>
            <person name="Sato N."/>
            <person name="Nakamura Y."/>
            <person name="Tabata S."/>
            <person name="Ida S."/>
            <person name="Kurokawa K."/>
            <person name="Ohta H."/>
        </authorList>
    </citation>
    <scope>NUCLEOTIDE SEQUENCE [LARGE SCALE GENOMIC DNA]</scope>
    <source>
        <strain evidence="2 3">NIES-2285</strain>
    </source>
</reference>
<feature type="non-terminal residue" evidence="2">
    <location>
        <position position="1"/>
    </location>
</feature>
<dbReference type="Proteomes" id="UP000054558">
    <property type="component" value="Unassembled WGS sequence"/>
</dbReference>
<dbReference type="OMA" id="SAHHVAN"/>
<dbReference type="Gene3D" id="1.10.510.10">
    <property type="entry name" value="Transferase(Phosphotransferase) domain 1"/>
    <property type="match status" value="1"/>
</dbReference>
<evidence type="ECO:0000313" key="2">
    <source>
        <dbReference type="EMBL" id="GAQ91196.1"/>
    </source>
</evidence>
<keyword evidence="1" id="KW-0732">Signal</keyword>
<feature type="chain" id="PRO_5012327237" description="Serine/threonine protein kinase" evidence="1">
    <location>
        <begin position="21"/>
        <end position="72"/>
    </location>
</feature>
<accession>A0A1Y1IR11</accession>
<evidence type="ECO:0000313" key="3">
    <source>
        <dbReference type="Proteomes" id="UP000054558"/>
    </source>
</evidence>
<protein>
    <recommendedName>
        <fullName evidence="4">Serine/threonine protein kinase</fullName>
    </recommendedName>
</protein>
<gene>
    <name evidence="2" type="ORF">KFL_007420010</name>
</gene>
<keyword evidence="3" id="KW-1185">Reference proteome</keyword>
<evidence type="ECO:0008006" key="4">
    <source>
        <dbReference type="Google" id="ProtNLM"/>
    </source>
</evidence>
<feature type="signal peptide" evidence="1">
    <location>
        <begin position="1"/>
        <end position="20"/>
    </location>
</feature>
<sequence length="72" mass="7864">ALLAFMAMGGWFAWPNEVHAHAGDLVALVERCCHVDPSQRPSAHHVANDLLQIAELLRAQCSEDELEAAWSG</sequence>
<dbReference type="AlphaFoldDB" id="A0A1Y1IR11"/>
<dbReference type="EMBL" id="DF237691">
    <property type="protein sequence ID" value="GAQ91196.1"/>
    <property type="molecule type" value="Genomic_DNA"/>
</dbReference>